<dbReference type="InterPro" id="IPR029068">
    <property type="entry name" value="Glyas_Bleomycin-R_OHBP_Dase"/>
</dbReference>
<evidence type="ECO:0000259" key="2">
    <source>
        <dbReference type="PROSITE" id="PS51819"/>
    </source>
</evidence>
<keyword evidence="1" id="KW-0479">Metal-binding</keyword>
<dbReference type="PROSITE" id="PS51819">
    <property type="entry name" value="VOC"/>
    <property type="match status" value="2"/>
</dbReference>
<dbReference type="AlphaFoldDB" id="A0A1L8TPC5"/>
<dbReference type="CDD" id="cd16359">
    <property type="entry name" value="VOC_BsCatE_like_C"/>
    <property type="match status" value="1"/>
</dbReference>
<keyword evidence="4" id="KW-1185">Reference proteome</keyword>
<feature type="domain" description="VOC" evidence="2">
    <location>
        <begin position="150"/>
        <end position="266"/>
    </location>
</feature>
<dbReference type="InterPro" id="IPR018146">
    <property type="entry name" value="Glyoxalase_1_CS"/>
</dbReference>
<evidence type="ECO:0000256" key="1">
    <source>
        <dbReference type="ARBA" id="ARBA00022723"/>
    </source>
</evidence>
<dbReference type="GO" id="GO:0046872">
    <property type="term" value="F:metal ion binding"/>
    <property type="evidence" value="ECO:0007669"/>
    <property type="project" value="UniProtKB-KW"/>
</dbReference>
<proteinExistence type="predicted"/>
<dbReference type="Proteomes" id="UP000182077">
    <property type="component" value="Unassembled WGS sequence"/>
</dbReference>
<gene>
    <name evidence="3" type="ORF">RV04_GL001351</name>
</gene>
<accession>A0A1L8TPC5</accession>
<protein>
    <submittedName>
        <fullName evidence="3">Glyoxalase family protein</fullName>
    </submittedName>
</protein>
<evidence type="ECO:0000313" key="4">
    <source>
        <dbReference type="Proteomes" id="UP000182077"/>
    </source>
</evidence>
<dbReference type="GO" id="GO:0004462">
    <property type="term" value="F:lactoylglutathione lyase activity"/>
    <property type="evidence" value="ECO:0007669"/>
    <property type="project" value="InterPro"/>
</dbReference>
<reference evidence="3 4" key="1">
    <citation type="submission" date="2014-12" db="EMBL/GenBank/DDBJ databases">
        <title>Draft genome sequences of 29 type strains of Enterococci.</title>
        <authorList>
            <person name="Zhong Z."/>
            <person name="Sun Z."/>
            <person name="Liu W."/>
            <person name="Zhang W."/>
            <person name="Zhang H."/>
        </authorList>
    </citation>
    <scope>NUCLEOTIDE SEQUENCE [LARGE SCALE GENOMIC DNA]</scope>
    <source>
        <strain evidence="3 4">DSM 17122</strain>
    </source>
</reference>
<dbReference type="EMBL" id="JXKQ01000003">
    <property type="protein sequence ID" value="OJG46185.1"/>
    <property type="molecule type" value="Genomic_DNA"/>
</dbReference>
<name>A0A1L8TPC5_9ENTE</name>
<dbReference type="SUPFAM" id="SSF54593">
    <property type="entry name" value="Glyoxalase/Bleomycin resistance protein/Dihydroxybiphenyl dioxygenase"/>
    <property type="match status" value="2"/>
</dbReference>
<dbReference type="InterPro" id="IPR037523">
    <property type="entry name" value="VOC_core"/>
</dbReference>
<organism evidence="3 4">
    <name type="scientific">Enterococcus hermanniensis</name>
    <dbReference type="NCBI Taxonomy" id="249189"/>
    <lineage>
        <taxon>Bacteria</taxon>
        <taxon>Bacillati</taxon>
        <taxon>Bacillota</taxon>
        <taxon>Bacilli</taxon>
        <taxon>Lactobacillales</taxon>
        <taxon>Enterococcaceae</taxon>
        <taxon>Enterococcus</taxon>
    </lineage>
</organism>
<dbReference type="Gene3D" id="3.10.180.10">
    <property type="entry name" value="2,3-Dihydroxybiphenyl 1,2-Dioxygenase, domain 1"/>
    <property type="match status" value="2"/>
</dbReference>
<evidence type="ECO:0000313" key="3">
    <source>
        <dbReference type="EMBL" id="OJG46185.1"/>
    </source>
</evidence>
<comment type="caution">
    <text evidence="3">The sequence shown here is derived from an EMBL/GenBank/DDBJ whole genome shotgun (WGS) entry which is preliminary data.</text>
</comment>
<dbReference type="InterPro" id="IPR004360">
    <property type="entry name" value="Glyas_Fos-R_dOase_dom"/>
</dbReference>
<dbReference type="STRING" id="249189.RV04_GL001351"/>
<dbReference type="PROSITE" id="PS00934">
    <property type="entry name" value="GLYOXALASE_I_1"/>
    <property type="match status" value="1"/>
</dbReference>
<dbReference type="PANTHER" id="PTHR43279:SF1">
    <property type="entry name" value="CATECHOL-2,3-DIOXYGENASE"/>
    <property type="match status" value="1"/>
</dbReference>
<feature type="domain" description="VOC" evidence="2">
    <location>
        <begin position="1"/>
        <end position="108"/>
    </location>
</feature>
<dbReference type="PANTHER" id="PTHR43279">
    <property type="entry name" value="CATECHOL-2,3-DIOXYGENASE"/>
    <property type="match status" value="1"/>
</dbReference>
<dbReference type="Pfam" id="PF00903">
    <property type="entry name" value="Glyoxalase"/>
    <property type="match status" value="2"/>
</dbReference>
<sequence length="266" mass="29596">MANIEKLAAFYSEIIGLTILEKSERTVSLGVARHVLLELQKVDNPLPLTRKTGLFHVAFLVPTRKDLGNMLYHYLEAQAPLQGASDHGYSEALYLTDPEGNGIEVYHDKSRSEWDIRPNGDIIGITIEMDAARVLAVADRKSSAFPEGTTVGHVHLKVSDLAKTDDFYTNILGLTRTSDFGSQAKFFAAGDYHHHIGSNIWLGNNIPAMEENDLGLDYYTFVVPNQATFDQLKEHLKATNTRFEVETHQSLSLSDPSGILIRVEVK</sequence>